<gene>
    <name evidence="1" type="ORF">FOZG_13764</name>
</gene>
<organism evidence="1">
    <name type="scientific">Fusarium oxysporum Fo47</name>
    <dbReference type="NCBI Taxonomy" id="660027"/>
    <lineage>
        <taxon>Eukaryota</taxon>
        <taxon>Fungi</taxon>
        <taxon>Dikarya</taxon>
        <taxon>Ascomycota</taxon>
        <taxon>Pezizomycotina</taxon>
        <taxon>Sordariomycetes</taxon>
        <taxon>Hypocreomycetidae</taxon>
        <taxon>Hypocreales</taxon>
        <taxon>Nectriaceae</taxon>
        <taxon>Fusarium</taxon>
        <taxon>Fusarium oxysporum species complex</taxon>
    </lineage>
</organism>
<accession>W9JRE9</accession>
<sequence length="96" mass="10876">MSQSTGDHPRRSLPFLPPELTLRIIEESEEASICLVNHLSKGHLLCDGFQEHTTVIYPRSDRKEDGTFTRGKFEGQVKVKAEIVEDEIMKLLGLLL</sequence>
<evidence type="ECO:0000313" key="1">
    <source>
        <dbReference type="EMBL" id="EWZ32195.1"/>
    </source>
</evidence>
<reference evidence="1" key="1">
    <citation type="submission" date="2011-06" db="EMBL/GenBank/DDBJ databases">
        <title>The Genome Sequence of Fusarium oxysporum Fo47.</title>
        <authorList>
            <consortium name="The Broad Institute Genome Sequencing Platform"/>
            <person name="Ma L.-J."/>
            <person name="Gale L.R."/>
            <person name="Schwartz D.C."/>
            <person name="Zhou S."/>
            <person name="Corby-Kistler H."/>
            <person name="Young S.K."/>
            <person name="Zeng Q."/>
            <person name="Gargeya S."/>
            <person name="Fitzgerald M."/>
            <person name="Haas B."/>
            <person name="Abouelleil A."/>
            <person name="Alvarado L."/>
            <person name="Arachchi H.M."/>
            <person name="Berlin A."/>
            <person name="Brown A."/>
            <person name="Chapman S.B."/>
            <person name="Chen Z."/>
            <person name="Dunbar C."/>
            <person name="Freedman E."/>
            <person name="Gearin G."/>
            <person name="Gellesch M."/>
            <person name="Goldberg J."/>
            <person name="Griggs A."/>
            <person name="Gujja S."/>
            <person name="Heiman D."/>
            <person name="Howarth C."/>
            <person name="Larson L."/>
            <person name="Lui A."/>
            <person name="MacDonald P.J.P."/>
            <person name="Mehta T."/>
            <person name="Montmayeur A."/>
            <person name="Murphy C."/>
            <person name="Neiman D."/>
            <person name="Pearson M."/>
            <person name="Priest M."/>
            <person name="Roberts A."/>
            <person name="Saif S."/>
            <person name="Shea T."/>
            <person name="Shenoy N."/>
            <person name="Sisk P."/>
            <person name="Stolte C."/>
            <person name="Sykes S."/>
            <person name="Wortman J."/>
            <person name="Nusbaum C."/>
            <person name="Birren B."/>
        </authorList>
    </citation>
    <scope>NUCLEOTIDE SEQUENCE [LARGE SCALE GENOMIC DNA]</scope>
    <source>
        <strain evidence="1">Fo47</strain>
    </source>
</reference>
<reference evidence="1" key="2">
    <citation type="submission" date="2012-06" db="EMBL/GenBank/DDBJ databases">
        <title>Annotation of the Genome Sequence of Fusarium oxysporum Fo47.</title>
        <authorList>
            <consortium name="The Broad Institute Genomics Platform"/>
            <person name="Ma L.-J."/>
            <person name="Corby-Kistler H."/>
            <person name="Broz K."/>
            <person name="Gale L.R."/>
            <person name="Jonkers W."/>
            <person name="O'Donnell K."/>
            <person name="Ploetz R."/>
            <person name="Steinberg C."/>
            <person name="Schwartz D.C."/>
            <person name="VanEtten H."/>
            <person name="Zhou S."/>
            <person name="Young S.K."/>
            <person name="Zeng Q."/>
            <person name="Gargeya S."/>
            <person name="Fitzgerald M."/>
            <person name="Abouelleil A."/>
            <person name="Alvarado L."/>
            <person name="Chapman S.B."/>
            <person name="Gainer-Dewar J."/>
            <person name="Goldberg J."/>
            <person name="Griggs A."/>
            <person name="Gujja S."/>
            <person name="Hansen M."/>
            <person name="Howarth C."/>
            <person name="Imamovic A."/>
            <person name="Ireland A."/>
            <person name="Larimer J."/>
            <person name="McCowan C."/>
            <person name="Murphy C."/>
            <person name="Pearson M."/>
            <person name="Poon T.W."/>
            <person name="Priest M."/>
            <person name="Roberts A."/>
            <person name="Saif S."/>
            <person name="Shea T."/>
            <person name="Sykes S."/>
            <person name="Wortman J."/>
            <person name="Nusbaum C."/>
            <person name="Birren B."/>
        </authorList>
    </citation>
    <scope>NUCLEOTIDE SEQUENCE</scope>
    <source>
        <strain evidence="1">Fo47</strain>
    </source>
</reference>
<dbReference type="Proteomes" id="UP000030766">
    <property type="component" value="Unassembled WGS sequence"/>
</dbReference>
<name>W9JRE9_FUSOX</name>
<protein>
    <submittedName>
        <fullName evidence="1">Uncharacterized protein</fullName>
    </submittedName>
</protein>
<dbReference type="HOGENOM" id="CLU_2359839_0_0_1"/>
<proteinExistence type="predicted"/>
<dbReference type="AlphaFoldDB" id="W9JRE9"/>
<dbReference type="VEuPathDB" id="FungiDB:FOZG_13764"/>
<dbReference type="EMBL" id="JH717906">
    <property type="protein sequence ID" value="EWZ32195.1"/>
    <property type="molecule type" value="Genomic_DNA"/>
</dbReference>